<dbReference type="InterPro" id="IPR038727">
    <property type="entry name" value="NadR/Ttd14_AAA_dom"/>
</dbReference>
<proteinExistence type="predicted"/>
<accession>A0A9E7SS61</accession>
<dbReference type="EMBL" id="ON529850">
    <property type="protein sequence ID" value="UTC28401.1"/>
    <property type="molecule type" value="Genomic_DNA"/>
</dbReference>
<keyword evidence="3" id="KW-1185">Reference proteome</keyword>
<protein>
    <recommendedName>
        <fullName evidence="1">NadR/Ttd14 AAA domain-containing protein</fullName>
    </recommendedName>
</protein>
<dbReference type="Pfam" id="PF13521">
    <property type="entry name" value="AAA_28"/>
    <property type="match status" value="1"/>
</dbReference>
<feature type="domain" description="NadR/Ttd14 AAA" evidence="1">
    <location>
        <begin position="12"/>
        <end position="153"/>
    </location>
</feature>
<sequence length="178" mass="20755">MGSPAPTRVLNFWGGPCSGKSTVKAGTFFHLKINGARAAQIEEYATECSFDRDFDSLSNQRKVLEEQERRQRRMLGQVDWIVTDSPLLLSCIYSSGPYRTDAFHREVFERFDLYDNVNIWLERPDGAYQTYGRHHNEAEAREIDLQLLELLEGRIDFRVKADETTPQRVMEFLVKRFK</sequence>
<evidence type="ECO:0000259" key="1">
    <source>
        <dbReference type="Pfam" id="PF13521"/>
    </source>
</evidence>
<evidence type="ECO:0000313" key="3">
    <source>
        <dbReference type="Proteomes" id="UP001055634"/>
    </source>
</evidence>
<gene>
    <name evidence="2" type="ORF">GURKE_03990</name>
</gene>
<organism evidence="2 3">
    <name type="scientific">Brevundimonas phage vB_BpoS-Gurke</name>
    <dbReference type="NCBI Taxonomy" id="2948599"/>
    <lineage>
        <taxon>Viruses</taxon>
        <taxon>Duplodnaviria</taxon>
        <taxon>Heunggongvirae</taxon>
        <taxon>Uroviricota</taxon>
        <taxon>Caudoviricetes</taxon>
        <taxon>Jeanschmidtviridae</taxon>
        <taxon>Kikimoravirus</taxon>
        <taxon>Kikimoravirus gurke</taxon>
    </lineage>
</organism>
<dbReference type="Gene3D" id="3.40.50.300">
    <property type="entry name" value="P-loop containing nucleotide triphosphate hydrolases"/>
    <property type="match status" value="1"/>
</dbReference>
<evidence type="ECO:0000313" key="2">
    <source>
        <dbReference type="EMBL" id="UTC28401.1"/>
    </source>
</evidence>
<name>A0A9E7SS61_9CAUD</name>
<dbReference type="InterPro" id="IPR027417">
    <property type="entry name" value="P-loop_NTPase"/>
</dbReference>
<reference evidence="2" key="1">
    <citation type="submission" date="2022-04" db="EMBL/GenBank/DDBJ databases">
        <authorList>
            <person name="Friedrich I."/>
            <person name="Schneider D."/>
            <person name="Poehlein A."/>
            <person name="Hertel R."/>
            <person name="Daniel R."/>
        </authorList>
    </citation>
    <scope>NUCLEOTIDE SEQUENCE</scope>
</reference>
<dbReference type="Proteomes" id="UP001055634">
    <property type="component" value="Segment"/>
</dbReference>